<dbReference type="eggNOG" id="COG0612">
    <property type="taxonomic scope" value="Bacteria"/>
</dbReference>
<dbReference type="Pfam" id="PF05193">
    <property type="entry name" value="Peptidase_M16_C"/>
    <property type="match status" value="1"/>
</dbReference>
<dbReference type="InterPro" id="IPR011765">
    <property type="entry name" value="Pept_M16_N"/>
</dbReference>
<sequence length="431" mass="49426">MKPIEYKQLEETLYHEQLDNGLDVYILPKKGFHKTFATFTTKYGSIDNHFKPIGEDKQVRVPDGIAHFLEHKMFESEEGDVFHTFGKQGASANAFTSFTRTAYLFSSTNNVKDNLTTLMDFVQHPYFTDQTVEKEKGIIEQEITMYDDNPDWRAYFGTIENMYKHHPVKIDIAGTVPSINKITKEDLYTCYHTFYHPNNMLLFIVGSVEPEEIMALIRENQARKSFPEPESIERTFPDEPMEVDKRTNIIHMPVQTPKVFIGYKEANASRQGQDLLRYELSLNVLLDLMFGPSSEAYENMYKMGVADDSFSFDFTAEKGFGFSIIGGESQQPEQLITIVEQTIAAFKAGSLNEEDTARVIKKKIGGFLKALNSPEYIANEFTRYRFNDMDLFAVLPTLEELTVNDLETVLHAHFTDQAKTTLIVKDDESRS</sequence>
<evidence type="ECO:0000259" key="1">
    <source>
        <dbReference type="Pfam" id="PF00675"/>
    </source>
</evidence>
<dbReference type="PATRIC" id="fig|1246626.3.peg.2193"/>
<evidence type="ECO:0000313" key="4">
    <source>
        <dbReference type="Proteomes" id="UP000027142"/>
    </source>
</evidence>
<dbReference type="GO" id="GO:0008233">
    <property type="term" value="F:peptidase activity"/>
    <property type="evidence" value="ECO:0007669"/>
    <property type="project" value="UniProtKB-KW"/>
</dbReference>
<reference evidence="3 4" key="1">
    <citation type="journal article" date="2014" name="Gene">
        <title>A comparative genomic analysis of the alkalitolerant soil bacterium Bacillus lehensis G1.</title>
        <authorList>
            <person name="Noor Y.M."/>
            <person name="Samsulrizal N.H."/>
            <person name="Jema'on N.A."/>
            <person name="Low K.O."/>
            <person name="Ramli A.N."/>
            <person name="Alias N.I."/>
            <person name="Damis S.I."/>
            <person name="Fuzi S.F."/>
            <person name="Isa M.N."/>
            <person name="Murad A.M."/>
            <person name="Raih M.F."/>
            <person name="Bakar F.D."/>
            <person name="Najimudin N."/>
            <person name="Mahadi N.M."/>
            <person name="Illias R.M."/>
        </authorList>
    </citation>
    <scope>NUCLEOTIDE SEQUENCE [LARGE SCALE GENOMIC DNA]</scope>
    <source>
        <strain evidence="3 4">G1</strain>
    </source>
</reference>
<dbReference type="HOGENOM" id="CLU_052317_0_0_9"/>
<name>A0A060M2J1_9BACI</name>
<dbReference type="MEROPS" id="M16.A20"/>
<dbReference type="InterPro" id="IPR007863">
    <property type="entry name" value="Peptidase_M16_C"/>
</dbReference>
<dbReference type="GO" id="GO:0006508">
    <property type="term" value="P:proteolysis"/>
    <property type="evidence" value="ECO:0007669"/>
    <property type="project" value="UniProtKB-KW"/>
</dbReference>
<dbReference type="AlphaFoldDB" id="A0A060M2J1"/>
<dbReference type="SUPFAM" id="SSF63411">
    <property type="entry name" value="LuxS/MPP-like metallohydrolase"/>
    <property type="match status" value="2"/>
</dbReference>
<dbReference type="InterPro" id="IPR050361">
    <property type="entry name" value="MPP/UQCRC_Complex"/>
</dbReference>
<dbReference type="Gene3D" id="3.30.830.10">
    <property type="entry name" value="Metalloenzyme, LuxS/M16 peptidase-like"/>
    <property type="match status" value="2"/>
</dbReference>
<dbReference type="KEGG" id="ble:BleG1_2195"/>
<dbReference type="EMBL" id="CP003923">
    <property type="protein sequence ID" value="AIC94773.1"/>
    <property type="molecule type" value="Genomic_DNA"/>
</dbReference>
<organism evidence="3 4">
    <name type="scientific">Shouchella lehensis G1</name>
    <dbReference type="NCBI Taxonomy" id="1246626"/>
    <lineage>
        <taxon>Bacteria</taxon>
        <taxon>Bacillati</taxon>
        <taxon>Bacillota</taxon>
        <taxon>Bacilli</taxon>
        <taxon>Bacillales</taxon>
        <taxon>Bacillaceae</taxon>
        <taxon>Shouchella</taxon>
    </lineage>
</organism>
<dbReference type="Pfam" id="PF00675">
    <property type="entry name" value="Peptidase_M16"/>
    <property type="match status" value="1"/>
</dbReference>
<accession>A0A060M2J1</accession>
<dbReference type="RefSeq" id="WP_038480611.1">
    <property type="nucleotide sequence ID" value="NZ_CP003923.1"/>
</dbReference>
<dbReference type="InterPro" id="IPR011249">
    <property type="entry name" value="Metalloenz_LuxS/M16"/>
</dbReference>
<dbReference type="GO" id="GO:0046872">
    <property type="term" value="F:metal ion binding"/>
    <property type="evidence" value="ECO:0007669"/>
    <property type="project" value="InterPro"/>
</dbReference>
<evidence type="ECO:0000313" key="3">
    <source>
        <dbReference type="EMBL" id="AIC94773.1"/>
    </source>
</evidence>
<evidence type="ECO:0000259" key="2">
    <source>
        <dbReference type="Pfam" id="PF05193"/>
    </source>
</evidence>
<dbReference type="OrthoDB" id="9811314at2"/>
<gene>
    <name evidence="3" type="ORF">BleG1_2195</name>
</gene>
<keyword evidence="3" id="KW-0378">Hydrolase</keyword>
<dbReference type="Proteomes" id="UP000027142">
    <property type="component" value="Chromosome"/>
</dbReference>
<keyword evidence="4" id="KW-1185">Reference proteome</keyword>
<proteinExistence type="predicted"/>
<feature type="domain" description="Peptidase M16 N-terminal" evidence="1">
    <location>
        <begin position="63"/>
        <end position="175"/>
    </location>
</feature>
<keyword evidence="3" id="KW-0645">Protease</keyword>
<feature type="domain" description="Peptidase M16 C-terminal" evidence="2">
    <location>
        <begin position="181"/>
        <end position="361"/>
    </location>
</feature>
<dbReference type="STRING" id="1246626.BleG1_2195"/>
<dbReference type="NCBIfam" id="NF047421">
    <property type="entry name" value="YfmH_fam"/>
    <property type="match status" value="1"/>
</dbReference>
<dbReference type="PANTHER" id="PTHR11851">
    <property type="entry name" value="METALLOPROTEASE"/>
    <property type="match status" value="1"/>
</dbReference>
<dbReference type="PANTHER" id="PTHR11851:SF134">
    <property type="entry name" value="ZINC-DEPENDENT PROTEASE"/>
    <property type="match status" value="1"/>
</dbReference>
<protein>
    <submittedName>
        <fullName evidence="3">Zn-dependent protease</fullName>
    </submittedName>
</protein>